<gene>
    <name evidence="1" type="ORF">GGR03_002245</name>
</gene>
<dbReference type="RefSeq" id="WP_183207897.1">
    <property type="nucleotide sequence ID" value="NZ_JAAAMM010000002.1"/>
</dbReference>
<organism evidence="1 2">
    <name type="scientific">Aurantimonas endophytica</name>
    <dbReference type="NCBI Taxonomy" id="1522175"/>
    <lineage>
        <taxon>Bacteria</taxon>
        <taxon>Pseudomonadati</taxon>
        <taxon>Pseudomonadota</taxon>
        <taxon>Alphaproteobacteria</taxon>
        <taxon>Hyphomicrobiales</taxon>
        <taxon>Aurantimonadaceae</taxon>
        <taxon>Aurantimonas</taxon>
    </lineage>
</organism>
<sequence>MRRVDRELIDLVVDKPADYHRGLEAFRAAVNANPRLPKVAHQVASGLASNINRHFGYTWRTDQQIADEIGTSKRNVGKAMLALDNYGHIVRQTKFRQADDHRAGGRMRRIHLCVPTEIPTAKAHARNAIVRNKRQNEQNTSAGMNGTNRVDERNDLRRITCNHITPDTSGLDIVKVGSYAGAGARETVSSIGLGWSDDESFLSVFDDLMRSSLRQVDSINPNGPNFLGLVGKAFDDTTASSDLFAPIDWRMACAVREGTVRSFFLNRARVLADGAGAVA</sequence>
<protein>
    <recommendedName>
        <fullName evidence="3">Helix-turn-helix protein</fullName>
    </recommendedName>
</protein>
<evidence type="ECO:0008006" key="3">
    <source>
        <dbReference type="Google" id="ProtNLM"/>
    </source>
</evidence>
<dbReference type="AlphaFoldDB" id="A0A7W6MPP9"/>
<evidence type="ECO:0000313" key="2">
    <source>
        <dbReference type="Proteomes" id="UP000588647"/>
    </source>
</evidence>
<dbReference type="EMBL" id="JACIEM010000002">
    <property type="protein sequence ID" value="MBB4003170.1"/>
    <property type="molecule type" value="Genomic_DNA"/>
</dbReference>
<evidence type="ECO:0000313" key="1">
    <source>
        <dbReference type="EMBL" id="MBB4003170.1"/>
    </source>
</evidence>
<accession>A0A7W6MPP9</accession>
<name>A0A7W6MPP9_9HYPH</name>
<reference evidence="1 2" key="1">
    <citation type="submission" date="2020-08" db="EMBL/GenBank/DDBJ databases">
        <title>Genomic Encyclopedia of Type Strains, Phase IV (KMG-IV): sequencing the most valuable type-strain genomes for metagenomic binning, comparative biology and taxonomic classification.</title>
        <authorList>
            <person name="Goeker M."/>
        </authorList>
    </citation>
    <scope>NUCLEOTIDE SEQUENCE [LARGE SCALE GENOMIC DNA]</scope>
    <source>
        <strain evidence="1 2">DSM 103570</strain>
    </source>
</reference>
<proteinExistence type="predicted"/>
<dbReference type="Proteomes" id="UP000588647">
    <property type="component" value="Unassembled WGS sequence"/>
</dbReference>
<keyword evidence="2" id="KW-1185">Reference proteome</keyword>
<comment type="caution">
    <text evidence="1">The sequence shown here is derived from an EMBL/GenBank/DDBJ whole genome shotgun (WGS) entry which is preliminary data.</text>
</comment>